<dbReference type="Proteomes" id="UP000005627">
    <property type="component" value="Chromosome 3"/>
</dbReference>
<dbReference type="InterPro" id="IPR029063">
    <property type="entry name" value="SAM-dependent_MTases_sf"/>
</dbReference>
<gene>
    <name evidence="11" type="primary">TDEL0C04020</name>
    <name evidence="11" type="ORF">TDEL_0C04020</name>
</gene>
<keyword evidence="6" id="KW-0808">Transferase</keyword>
<evidence type="ECO:0000313" key="11">
    <source>
        <dbReference type="EMBL" id="CCE91291.1"/>
    </source>
</evidence>
<evidence type="ECO:0000256" key="8">
    <source>
        <dbReference type="ARBA" id="ARBA00023242"/>
    </source>
</evidence>
<feature type="compositionally biased region" description="Polar residues" evidence="10">
    <location>
        <begin position="22"/>
        <end position="33"/>
    </location>
</feature>
<dbReference type="GeneID" id="11500626"/>
<dbReference type="EMBL" id="HE616744">
    <property type="protein sequence ID" value="CCE91291.1"/>
    <property type="molecule type" value="Genomic_DNA"/>
</dbReference>
<evidence type="ECO:0000256" key="6">
    <source>
        <dbReference type="ARBA" id="ARBA00022679"/>
    </source>
</evidence>
<evidence type="ECO:0000256" key="5">
    <source>
        <dbReference type="ARBA" id="ARBA00022603"/>
    </source>
</evidence>
<comment type="similarity">
    <text evidence="9">Belongs to the methyltransferase superfamily. METTL18 family.</text>
</comment>
<dbReference type="GO" id="GO:0005634">
    <property type="term" value="C:nucleus"/>
    <property type="evidence" value="ECO:0007669"/>
    <property type="project" value="UniProtKB-SubCell"/>
</dbReference>
<dbReference type="GO" id="GO:0000027">
    <property type="term" value="P:ribosomal large subunit assembly"/>
    <property type="evidence" value="ECO:0007669"/>
    <property type="project" value="EnsemblFungi"/>
</dbReference>
<dbReference type="InterPro" id="IPR019410">
    <property type="entry name" value="Methyltransf_16"/>
</dbReference>
<dbReference type="AlphaFoldDB" id="G8ZRZ9"/>
<dbReference type="HOGENOM" id="CLU_038704_1_1_1"/>
<dbReference type="GO" id="GO:0005737">
    <property type="term" value="C:cytoplasm"/>
    <property type="evidence" value="ECO:0007669"/>
    <property type="project" value="UniProtKB-SubCell"/>
</dbReference>
<dbReference type="eggNOG" id="KOG2920">
    <property type="taxonomic scope" value="Eukaryota"/>
</dbReference>
<comment type="subcellular location">
    <subcellularLocation>
        <location evidence="2">Cytoplasm</location>
    </subcellularLocation>
    <subcellularLocation>
        <location evidence="1">Nucleus</location>
    </subcellularLocation>
</comment>
<dbReference type="STRING" id="1076872.G8ZRZ9"/>
<keyword evidence="12" id="KW-1185">Reference proteome</keyword>
<dbReference type="Gene3D" id="3.40.50.150">
    <property type="entry name" value="Vaccinia Virus protein VP39"/>
    <property type="match status" value="1"/>
</dbReference>
<keyword evidence="4" id="KW-0963">Cytoplasm</keyword>
<evidence type="ECO:0000256" key="3">
    <source>
        <dbReference type="ARBA" id="ARBA00012533"/>
    </source>
</evidence>
<evidence type="ECO:0000256" key="9">
    <source>
        <dbReference type="ARBA" id="ARBA00038126"/>
    </source>
</evidence>
<dbReference type="GO" id="GO:0032259">
    <property type="term" value="P:methylation"/>
    <property type="evidence" value="ECO:0007669"/>
    <property type="project" value="UniProtKB-KW"/>
</dbReference>
<reference evidence="11 12" key="1">
    <citation type="journal article" date="2011" name="Proc. Natl. Acad. Sci. U.S.A.">
        <title>Evolutionary erosion of yeast sex chromosomes by mating-type switching accidents.</title>
        <authorList>
            <person name="Gordon J.L."/>
            <person name="Armisen D."/>
            <person name="Proux-Wera E."/>
            <person name="Oheigeartaigh S.S."/>
            <person name="Byrne K.P."/>
            <person name="Wolfe K.H."/>
        </authorList>
    </citation>
    <scope>NUCLEOTIDE SEQUENCE [LARGE SCALE GENOMIC DNA]</scope>
    <source>
        <strain evidence="12">ATCC 10662 / CBS 1146 / NBRC 0425 / NCYC 2629 / NRRL Y-866</strain>
    </source>
</reference>
<evidence type="ECO:0000256" key="4">
    <source>
        <dbReference type="ARBA" id="ARBA00022490"/>
    </source>
</evidence>
<keyword evidence="8" id="KW-0539">Nucleus</keyword>
<evidence type="ECO:0000256" key="10">
    <source>
        <dbReference type="SAM" id="MobiDB-lite"/>
    </source>
</evidence>
<feature type="region of interest" description="Disordered" evidence="10">
    <location>
        <begin position="1"/>
        <end position="33"/>
    </location>
</feature>
<keyword evidence="7" id="KW-0949">S-adenosyl-L-methionine</keyword>
<dbReference type="FunCoup" id="G8ZRZ9">
    <property type="interactions" value="1682"/>
</dbReference>
<dbReference type="GO" id="GO:0045903">
    <property type="term" value="P:positive regulation of translational fidelity"/>
    <property type="evidence" value="ECO:0007669"/>
    <property type="project" value="EnsemblFungi"/>
</dbReference>
<organism evidence="11 12">
    <name type="scientific">Torulaspora delbrueckii</name>
    <name type="common">Yeast</name>
    <name type="synonym">Candida colliculosa</name>
    <dbReference type="NCBI Taxonomy" id="4950"/>
    <lineage>
        <taxon>Eukaryota</taxon>
        <taxon>Fungi</taxon>
        <taxon>Dikarya</taxon>
        <taxon>Ascomycota</taxon>
        <taxon>Saccharomycotina</taxon>
        <taxon>Saccharomycetes</taxon>
        <taxon>Saccharomycetales</taxon>
        <taxon>Saccharomycetaceae</taxon>
        <taxon>Torulaspora</taxon>
    </lineage>
</organism>
<evidence type="ECO:0000256" key="1">
    <source>
        <dbReference type="ARBA" id="ARBA00004123"/>
    </source>
</evidence>
<feature type="compositionally biased region" description="Low complexity" evidence="10">
    <location>
        <begin position="1"/>
        <end position="11"/>
    </location>
</feature>
<dbReference type="KEGG" id="tdl:TDEL_0C04020"/>
<evidence type="ECO:0000256" key="2">
    <source>
        <dbReference type="ARBA" id="ARBA00004496"/>
    </source>
</evidence>
<dbReference type="RefSeq" id="XP_003680502.1">
    <property type="nucleotide sequence ID" value="XM_003680454.1"/>
</dbReference>
<sequence>MSFSFGFTSTDFSDDELDGEIQQGQSQVGSTIQSSHPLDAAHLSCKDVVQPLWENLEAMIKSLENVRISFEEFRTPQNNTVLYRRELFDVKHQLMSEADEGNDEKVELDILIGETSEDLRKNVYEGGLKSWECSIDVVDSLSVSDAQLKNVDCVLELGCGTALPTEYIFSRYLKEQSKSGCKFILSDYNNSVLRLVTIPNLIITWAKTILSDEQWIQLQQSGNEDIPIRTDELLLTAGFLEAFYQDIKERNISIDVISGTWGRCFSNLIPARLDTGKEILIISSETIYQPENLPVVAETILEVILSKQPGNVKAIVAAKDIYFGVGGSIMEFEKYLKKRIANAALPITYSTYKVDSGLKRSIISIQ</sequence>
<dbReference type="OrthoDB" id="1723750at2759"/>
<proteinExistence type="inferred from homology"/>
<accession>G8ZRZ9</accession>
<dbReference type="InParanoid" id="G8ZRZ9"/>
<evidence type="ECO:0000313" key="12">
    <source>
        <dbReference type="Proteomes" id="UP000005627"/>
    </source>
</evidence>
<name>G8ZRZ9_TORDE</name>
<dbReference type="PANTHER" id="PTHR14614:SF39">
    <property type="entry name" value="HISTIDINE PROTEIN METHYLTRANSFERASE 1 HOMOLOG"/>
    <property type="match status" value="1"/>
</dbReference>
<dbReference type="PANTHER" id="PTHR14614">
    <property type="entry name" value="HEPATOCELLULAR CARCINOMA-ASSOCIATED ANTIGEN"/>
    <property type="match status" value="1"/>
</dbReference>
<keyword evidence="5" id="KW-0489">Methyltransferase</keyword>
<dbReference type="GO" id="GO:0018064">
    <property type="term" value="F:protein-L-histidine N-tele-methyltransferase activity"/>
    <property type="evidence" value="ECO:0007669"/>
    <property type="project" value="UniProtKB-EC"/>
</dbReference>
<protein>
    <recommendedName>
        <fullName evidence="3">protein-histidine N-methyltransferase</fullName>
        <ecNumber evidence="3">2.1.1.85</ecNumber>
    </recommendedName>
</protein>
<evidence type="ECO:0000256" key="7">
    <source>
        <dbReference type="ARBA" id="ARBA00022691"/>
    </source>
</evidence>
<dbReference type="EC" id="2.1.1.85" evidence="3"/>